<accession>A0AAE3IIE0</accession>
<reference evidence="2 3" key="1">
    <citation type="journal article" date="2021" name="ISME Commun">
        <title>Automated analysis of genomic sequences facilitates high-throughput and comprehensive description of bacteria.</title>
        <authorList>
            <person name="Hitch T.C.A."/>
        </authorList>
    </citation>
    <scope>NUCLEOTIDE SEQUENCE [LARGE SCALE GENOMIC DNA]</scope>
    <source>
        <strain evidence="2 3">Sanger_31</strain>
    </source>
</reference>
<protein>
    <submittedName>
        <fullName evidence="2">Uncharacterized protein</fullName>
    </submittedName>
</protein>
<keyword evidence="3" id="KW-1185">Reference proteome</keyword>
<feature type="transmembrane region" description="Helical" evidence="1">
    <location>
        <begin position="7"/>
        <end position="27"/>
    </location>
</feature>
<evidence type="ECO:0000256" key="1">
    <source>
        <dbReference type="SAM" id="Phobius"/>
    </source>
</evidence>
<comment type="caution">
    <text evidence="2">The sequence shown here is derived from an EMBL/GenBank/DDBJ whole genome shotgun (WGS) entry which is preliminary data.</text>
</comment>
<keyword evidence="1" id="KW-1133">Transmembrane helix</keyword>
<sequence length="54" mass="5856">MKKFRTVAAVVIMFFAAMAGYFVGAALQEEMGGAILFAVIAGFACVIYNMDNRE</sequence>
<name>A0AAE3IIE0_9FIRM</name>
<dbReference type="EMBL" id="JAOQJZ010000008">
    <property type="protein sequence ID" value="MCU6706029.1"/>
    <property type="molecule type" value="Genomic_DNA"/>
</dbReference>
<gene>
    <name evidence="2" type="ORF">OCV57_08840</name>
</gene>
<keyword evidence="1" id="KW-0472">Membrane</keyword>
<evidence type="ECO:0000313" key="3">
    <source>
        <dbReference type="Proteomes" id="UP001208131"/>
    </source>
</evidence>
<dbReference type="RefSeq" id="WP_167539803.1">
    <property type="nucleotide sequence ID" value="NZ_JAOQJZ010000008.1"/>
</dbReference>
<dbReference type="Proteomes" id="UP001208131">
    <property type="component" value="Unassembled WGS sequence"/>
</dbReference>
<organism evidence="2 3">
    <name type="scientific">Hominimerdicola aceti</name>
    <dbReference type="NCBI Taxonomy" id="2981726"/>
    <lineage>
        <taxon>Bacteria</taxon>
        <taxon>Bacillati</taxon>
        <taxon>Bacillota</taxon>
        <taxon>Clostridia</taxon>
        <taxon>Eubacteriales</taxon>
        <taxon>Oscillospiraceae</taxon>
        <taxon>Hominimerdicola</taxon>
    </lineage>
</organism>
<dbReference type="AlphaFoldDB" id="A0AAE3IIE0"/>
<evidence type="ECO:0000313" key="2">
    <source>
        <dbReference type="EMBL" id="MCU6706029.1"/>
    </source>
</evidence>
<keyword evidence="1" id="KW-0812">Transmembrane</keyword>
<proteinExistence type="predicted"/>
<feature type="transmembrane region" description="Helical" evidence="1">
    <location>
        <begin position="33"/>
        <end position="50"/>
    </location>
</feature>